<organism evidence="9">
    <name type="scientific">marine sediment metagenome</name>
    <dbReference type="NCBI Taxonomy" id="412755"/>
    <lineage>
        <taxon>unclassified sequences</taxon>
        <taxon>metagenomes</taxon>
        <taxon>ecological metagenomes</taxon>
    </lineage>
</organism>
<dbReference type="GO" id="GO:0005524">
    <property type="term" value="F:ATP binding"/>
    <property type="evidence" value="ECO:0007669"/>
    <property type="project" value="UniProtKB-KW"/>
</dbReference>
<evidence type="ECO:0000256" key="3">
    <source>
        <dbReference type="ARBA" id="ARBA00022598"/>
    </source>
</evidence>
<comment type="pathway">
    <text evidence="1">Purine metabolism; GMP biosynthesis; GMP from XMP (L-Gln route): step 1/1.</text>
</comment>
<dbReference type="InterPro" id="IPR025777">
    <property type="entry name" value="GMPS_ATP_PPase_dom"/>
</dbReference>
<name>X1B076_9ZZZZ</name>
<keyword evidence="3" id="KW-0436">Ligase</keyword>
<dbReference type="InterPro" id="IPR022310">
    <property type="entry name" value="NAD/GMP_synthase"/>
</dbReference>
<feature type="domain" description="GMPS ATP-PPase" evidence="8">
    <location>
        <begin position="13"/>
        <end position="198"/>
    </location>
</feature>
<dbReference type="SUPFAM" id="SSF52402">
    <property type="entry name" value="Adenine nucleotide alpha hydrolases-like"/>
    <property type="match status" value="1"/>
</dbReference>
<evidence type="ECO:0000256" key="7">
    <source>
        <dbReference type="ARBA" id="ARBA00022840"/>
    </source>
</evidence>
<evidence type="ECO:0000256" key="5">
    <source>
        <dbReference type="ARBA" id="ARBA00022749"/>
    </source>
</evidence>
<keyword evidence="7" id="KW-0067">ATP-binding</keyword>
<dbReference type="Pfam" id="PF00958">
    <property type="entry name" value="GMP_synt_C"/>
    <property type="match status" value="1"/>
</dbReference>
<accession>X1B076</accession>
<dbReference type="InterPro" id="IPR001674">
    <property type="entry name" value="GMP_synth_C"/>
</dbReference>
<dbReference type="SUPFAM" id="SSF54810">
    <property type="entry name" value="GMP synthetase C-terminal dimerisation domain"/>
    <property type="match status" value="1"/>
</dbReference>
<dbReference type="EMBL" id="BART01007897">
    <property type="protein sequence ID" value="GAG65406.1"/>
    <property type="molecule type" value="Genomic_DNA"/>
</dbReference>
<evidence type="ECO:0000256" key="1">
    <source>
        <dbReference type="ARBA" id="ARBA00005153"/>
    </source>
</evidence>
<dbReference type="UniPathway" id="UPA00189">
    <property type="reaction ID" value="UER00296"/>
</dbReference>
<dbReference type="GO" id="GO:0003921">
    <property type="term" value="F:GMP synthase activity"/>
    <property type="evidence" value="ECO:0007669"/>
    <property type="project" value="InterPro"/>
</dbReference>
<dbReference type="InterPro" id="IPR014729">
    <property type="entry name" value="Rossmann-like_a/b/a_fold"/>
</dbReference>
<comment type="caution">
    <text evidence="9">The sequence shown here is derived from an EMBL/GenBank/DDBJ whole genome shotgun (WGS) entry which is preliminary data.</text>
</comment>
<dbReference type="EC" id="6.3.5.2" evidence="2"/>
<dbReference type="GO" id="GO:0005829">
    <property type="term" value="C:cytosol"/>
    <property type="evidence" value="ECO:0007669"/>
    <property type="project" value="TreeGrafter"/>
</dbReference>
<keyword evidence="5" id="KW-0332">GMP biosynthesis</keyword>
<dbReference type="Gene3D" id="3.30.300.10">
    <property type="match status" value="1"/>
</dbReference>
<dbReference type="Pfam" id="PF02540">
    <property type="entry name" value="NAD_synthase"/>
    <property type="match status" value="1"/>
</dbReference>
<keyword evidence="6" id="KW-0658">Purine biosynthesis</keyword>
<evidence type="ECO:0000256" key="4">
    <source>
        <dbReference type="ARBA" id="ARBA00022741"/>
    </source>
</evidence>
<feature type="non-terminal residue" evidence="9">
    <location>
        <position position="1"/>
    </location>
</feature>
<keyword evidence="4" id="KW-0547">Nucleotide-binding</keyword>
<dbReference type="PROSITE" id="PS51553">
    <property type="entry name" value="GMPS_ATP_PPASE"/>
    <property type="match status" value="1"/>
</dbReference>
<protein>
    <recommendedName>
        <fullName evidence="2">GMP synthase (glutamine-hydrolyzing)</fullName>
        <ecNumber evidence="2">6.3.5.2</ecNumber>
    </recommendedName>
</protein>
<gene>
    <name evidence="9" type="ORF">S01H4_17879</name>
</gene>
<evidence type="ECO:0000256" key="6">
    <source>
        <dbReference type="ARBA" id="ARBA00022755"/>
    </source>
</evidence>
<dbReference type="AlphaFoldDB" id="X1B076"/>
<dbReference type="Gene3D" id="3.40.50.620">
    <property type="entry name" value="HUPs"/>
    <property type="match status" value="1"/>
</dbReference>
<dbReference type="PANTHER" id="PTHR11922">
    <property type="entry name" value="GMP SYNTHASE-RELATED"/>
    <property type="match status" value="1"/>
</dbReference>
<evidence type="ECO:0000256" key="2">
    <source>
        <dbReference type="ARBA" id="ARBA00012746"/>
    </source>
</evidence>
<reference evidence="9" key="1">
    <citation type="journal article" date="2014" name="Front. Microbiol.">
        <title>High frequency of phylogenetically diverse reductive dehalogenase-homologous genes in deep subseafloor sedimentary metagenomes.</title>
        <authorList>
            <person name="Kawai M."/>
            <person name="Futagami T."/>
            <person name="Toyoda A."/>
            <person name="Takaki Y."/>
            <person name="Nishi S."/>
            <person name="Hori S."/>
            <person name="Arai W."/>
            <person name="Tsubouchi T."/>
            <person name="Morono Y."/>
            <person name="Uchiyama I."/>
            <person name="Ito T."/>
            <person name="Fujiyama A."/>
            <person name="Inagaki F."/>
            <person name="Takami H."/>
        </authorList>
    </citation>
    <scope>NUCLEOTIDE SEQUENCE</scope>
    <source>
        <strain evidence="9">Expedition CK06-06</strain>
    </source>
</reference>
<sequence length="406" mass="45982">EVFSLQKTISPMKDPEAFLKEAYDFVKNSVGANEKVGLAISGGIDSTVVAEILKNAIGENLHVIYMDHGFMRLIDGREESDIVAEMFSDFPNFIYRDDVRDRFYSAVRGIEDGDQKRAAFRDVYKSILNEEMELSCCEWTADGTIKPDLKETRAGIKLQHNVDLGFSQKKLEPLASLTKQEVRALARYLGIPHLRQPFPGPGLLVRAVGLFSREKLRVEKEVNDIVEQEYKQFMIEHCGKEMVIDWETGLQVPFQAFAATFDYRMAKPKVFDIHGLRVIRGTYLDTRVTGLVDEGGRYERLYQKPFVILSGGPIYTCSYYMNKSNALKIAKKTGASRILYRIRQKESGDFAVAIRALNSVDVREAMPNFSGNVPEHAAIRILENVPDVRMVLFDATPKPPATVEYE</sequence>
<proteinExistence type="predicted"/>
<evidence type="ECO:0000313" key="9">
    <source>
        <dbReference type="EMBL" id="GAG65406.1"/>
    </source>
</evidence>
<dbReference type="PANTHER" id="PTHR11922:SF2">
    <property type="entry name" value="GMP SYNTHASE [GLUTAMINE-HYDROLYZING]"/>
    <property type="match status" value="1"/>
</dbReference>
<evidence type="ECO:0000259" key="8">
    <source>
        <dbReference type="PROSITE" id="PS51553"/>
    </source>
</evidence>